<gene>
    <name evidence="2" type="ORF">LPJ61_005730</name>
</gene>
<dbReference type="Gene3D" id="3.30.70.1060">
    <property type="entry name" value="Dimeric alpha+beta barrel"/>
    <property type="match status" value="1"/>
</dbReference>
<protein>
    <recommendedName>
        <fullName evidence="1">YCII-related domain-containing protein</fullName>
    </recommendedName>
</protein>
<evidence type="ECO:0000313" key="2">
    <source>
        <dbReference type="EMBL" id="KAJ1724535.1"/>
    </source>
</evidence>
<evidence type="ECO:0000259" key="1">
    <source>
        <dbReference type="Pfam" id="PF03795"/>
    </source>
</evidence>
<dbReference type="Proteomes" id="UP001143981">
    <property type="component" value="Unassembled WGS sequence"/>
</dbReference>
<dbReference type="EMBL" id="JANBOI010002104">
    <property type="protein sequence ID" value="KAJ1724535.1"/>
    <property type="molecule type" value="Genomic_DNA"/>
</dbReference>
<dbReference type="PANTHER" id="PTHR33606">
    <property type="entry name" value="PROTEIN YCII"/>
    <property type="match status" value="1"/>
</dbReference>
<accession>A0A9W7Y4H9</accession>
<dbReference type="AlphaFoldDB" id="A0A9W7Y4H9"/>
<name>A0A9W7Y4H9_9FUNG</name>
<comment type="caution">
    <text evidence="2">The sequence shown here is derived from an EMBL/GenBank/DDBJ whole genome shotgun (WGS) entry which is preliminary data.</text>
</comment>
<dbReference type="PANTHER" id="PTHR33606:SF3">
    <property type="entry name" value="PROTEIN YCII"/>
    <property type="match status" value="1"/>
</dbReference>
<dbReference type="InterPro" id="IPR011008">
    <property type="entry name" value="Dimeric_a/b-barrel"/>
</dbReference>
<reference evidence="2" key="1">
    <citation type="submission" date="2022-07" db="EMBL/GenBank/DDBJ databases">
        <title>Phylogenomic reconstructions and comparative analyses of Kickxellomycotina fungi.</title>
        <authorList>
            <person name="Reynolds N.K."/>
            <person name="Stajich J.E."/>
            <person name="Barry K."/>
            <person name="Grigoriev I.V."/>
            <person name="Crous P."/>
            <person name="Smith M.E."/>
        </authorList>
    </citation>
    <scope>NUCLEOTIDE SEQUENCE</scope>
    <source>
        <strain evidence="2">BCRC 34381</strain>
    </source>
</reference>
<dbReference type="SUPFAM" id="SSF54909">
    <property type="entry name" value="Dimeric alpha+beta barrel"/>
    <property type="match status" value="1"/>
</dbReference>
<proteinExistence type="predicted"/>
<evidence type="ECO:0000313" key="3">
    <source>
        <dbReference type="Proteomes" id="UP001143981"/>
    </source>
</evidence>
<dbReference type="InterPro" id="IPR005545">
    <property type="entry name" value="YCII"/>
</dbReference>
<organism evidence="2 3">
    <name type="scientific">Coemansia biformis</name>
    <dbReference type="NCBI Taxonomy" id="1286918"/>
    <lineage>
        <taxon>Eukaryota</taxon>
        <taxon>Fungi</taxon>
        <taxon>Fungi incertae sedis</taxon>
        <taxon>Zoopagomycota</taxon>
        <taxon>Kickxellomycotina</taxon>
        <taxon>Kickxellomycetes</taxon>
        <taxon>Kickxellales</taxon>
        <taxon>Kickxellaceae</taxon>
        <taxon>Coemansia</taxon>
    </lineage>
</organism>
<feature type="domain" description="YCII-related" evidence="1">
    <location>
        <begin position="17"/>
        <end position="85"/>
    </location>
</feature>
<dbReference type="Pfam" id="PF03795">
    <property type="entry name" value="YCII"/>
    <property type="match status" value="1"/>
</dbReference>
<sequence>MPPPKQSYLVLVDNFTDDGVLRRRQEARRVHLDREATQHELGELVSAGETLDSHESGGILGSALVVNATSPEEVMEMLKFDPYWDFRVWNLDTAKILPYKGASF</sequence>
<keyword evidence="3" id="KW-1185">Reference proteome</keyword>
<dbReference type="InterPro" id="IPR051807">
    <property type="entry name" value="Sec-metab_biosynth-assoc"/>
</dbReference>
<dbReference type="OrthoDB" id="5519740at2759"/>